<dbReference type="SUPFAM" id="SSF159888">
    <property type="entry name" value="YdhG-like"/>
    <property type="match status" value="1"/>
</dbReference>
<keyword evidence="3" id="KW-1185">Reference proteome</keyword>
<organism evidence="2 3">
    <name type="scientific">Dactylosporangium fulvum</name>
    <dbReference type="NCBI Taxonomy" id="53359"/>
    <lineage>
        <taxon>Bacteria</taxon>
        <taxon>Bacillati</taxon>
        <taxon>Actinomycetota</taxon>
        <taxon>Actinomycetes</taxon>
        <taxon>Micromonosporales</taxon>
        <taxon>Micromonosporaceae</taxon>
        <taxon>Dactylosporangium</taxon>
    </lineage>
</organism>
<accession>A0ABY5VTX9</accession>
<dbReference type="InterPro" id="IPR014922">
    <property type="entry name" value="YdhG-like"/>
</dbReference>
<dbReference type="Gene3D" id="3.90.1150.200">
    <property type="match status" value="1"/>
</dbReference>
<protein>
    <submittedName>
        <fullName evidence="2">DUF1801 domain-containing protein</fullName>
    </submittedName>
</protein>
<feature type="domain" description="YdhG-like" evidence="1">
    <location>
        <begin position="20"/>
        <end position="125"/>
    </location>
</feature>
<proteinExistence type="predicted"/>
<dbReference type="Proteomes" id="UP001059617">
    <property type="component" value="Chromosome"/>
</dbReference>
<evidence type="ECO:0000313" key="2">
    <source>
        <dbReference type="EMBL" id="UWP81212.1"/>
    </source>
</evidence>
<reference evidence="2" key="2">
    <citation type="submission" date="2022-09" db="EMBL/GenBank/DDBJ databases">
        <title>Biosynthetic gene clusters of Dactylosporangioum fulvum.</title>
        <authorList>
            <person name="Caradec T."/>
        </authorList>
    </citation>
    <scope>NUCLEOTIDE SEQUENCE</scope>
    <source>
        <strain evidence="2">NRRL B-16292</strain>
    </source>
</reference>
<name>A0ABY5VTX9_9ACTN</name>
<reference evidence="2" key="1">
    <citation type="submission" date="2021-04" db="EMBL/GenBank/DDBJ databases">
        <authorList>
            <person name="Hartkoorn R.C."/>
            <person name="Beaudoing E."/>
            <person name="Hot D."/>
        </authorList>
    </citation>
    <scope>NUCLEOTIDE SEQUENCE</scope>
    <source>
        <strain evidence="2">NRRL B-16292</strain>
    </source>
</reference>
<dbReference type="Pfam" id="PF08818">
    <property type="entry name" value="DUF1801"/>
    <property type="match status" value="1"/>
</dbReference>
<sequence>MSNRSGAVDDFMAKLDHPMKAGVEELRSAILASNGAISEQVKWNAPSFRYGGEDRVTFRLRPGDRVQLIFHRGAKVRSDAAGFTFDDPAGLLTWPASDRGVVTFPDRESIELHKAAVVSLVNRWIEA</sequence>
<evidence type="ECO:0000313" key="3">
    <source>
        <dbReference type="Proteomes" id="UP001059617"/>
    </source>
</evidence>
<gene>
    <name evidence="2" type="ORF">Dfulv_39810</name>
</gene>
<dbReference type="RefSeq" id="WP_259858975.1">
    <property type="nucleotide sequence ID" value="NZ_BAAAST010000227.1"/>
</dbReference>
<dbReference type="EMBL" id="CP073720">
    <property type="protein sequence ID" value="UWP81212.1"/>
    <property type="molecule type" value="Genomic_DNA"/>
</dbReference>
<evidence type="ECO:0000259" key="1">
    <source>
        <dbReference type="Pfam" id="PF08818"/>
    </source>
</evidence>